<evidence type="ECO:0000313" key="2">
    <source>
        <dbReference type="EMBL" id="MDN7934560.1"/>
    </source>
</evidence>
<organism evidence="2 3">
    <name type="scientific">Burkholderia metallica</name>
    <dbReference type="NCBI Taxonomy" id="488729"/>
    <lineage>
        <taxon>Bacteria</taxon>
        <taxon>Pseudomonadati</taxon>
        <taxon>Pseudomonadota</taxon>
        <taxon>Betaproteobacteria</taxon>
        <taxon>Burkholderiales</taxon>
        <taxon>Burkholderiaceae</taxon>
        <taxon>Burkholderia</taxon>
        <taxon>Burkholderia cepacia complex</taxon>
    </lineage>
</organism>
<accession>A0ABT8PHH0</accession>
<comment type="caution">
    <text evidence="2">The sequence shown here is derived from an EMBL/GenBank/DDBJ whole genome shotgun (WGS) entry which is preliminary data.</text>
</comment>
<dbReference type="Proteomes" id="UP001171606">
    <property type="component" value="Unassembled WGS sequence"/>
</dbReference>
<evidence type="ECO:0000256" key="1">
    <source>
        <dbReference type="SAM" id="MobiDB-lite"/>
    </source>
</evidence>
<gene>
    <name evidence="2" type="ORF">QZM52_25050</name>
</gene>
<reference evidence="2" key="1">
    <citation type="submission" date="2023-07" db="EMBL/GenBank/DDBJ databases">
        <title>A collection of bacterial strains from the Burkholderia cepacia Research Laboratory and Repository.</title>
        <authorList>
            <person name="Lipuma J."/>
            <person name="Spilker T."/>
            <person name="Caverly L."/>
        </authorList>
    </citation>
    <scope>NUCLEOTIDE SEQUENCE</scope>
    <source>
        <strain evidence="2">AU42020</strain>
    </source>
</reference>
<evidence type="ECO:0000313" key="3">
    <source>
        <dbReference type="Proteomes" id="UP001171606"/>
    </source>
</evidence>
<sequence>MGYINPLLGLPAARNLVALPIESRRALATVLRALRTQANTEAEVAWSRRKGPMAAYWRAVATYARHLAHAVEKGDSETKPDMTTLSHPAGHVATPDRQISPDESETVSIPVNERGADADQA</sequence>
<dbReference type="EMBL" id="JAUJSQ010000011">
    <property type="protein sequence ID" value="MDN7934560.1"/>
    <property type="molecule type" value="Genomic_DNA"/>
</dbReference>
<feature type="region of interest" description="Disordered" evidence="1">
    <location>
        <begin position="71"/>
        <end position="121"/>
    </location>
</feature>
<feature type="compositionally biased region" description="Basic and acidic residues" evidence="1">
    <location>
        <begin position="71"/>
        <end position="80"/>
    </location>
</feature>
<keyword evidence="3" id="KW-1185">Reference proteome</keyword>
<dbReference type="RefSeq" id="WP_301756674.1">
    <property type="nucleotide sequence ID" value="NZ_JAUJSQ010000011.1"/>
</dbReference>
<proteinExistence type="predicted"/>
<protein>
    <submittedName>
        <fullName evidence="2">Uncharacterized protein</fullName>
    </submittedName>
</protein>
<name>A0ABT8PHH0_9BURK</name>